<dbReference type="AlphaFoldDB" id="A2EV00"/>
<accession>A2EV00</accession>
<dbReference type="InParanoid" id="A2EV00"/>
<name>A2EV00_TRIV3</name>
<proteinExistence type="predicted"/>
<evidence type="ECO:0000313" key="3">
    <source>
        <dbReference type="Proteomes" id="UP000001542"/>
    </source>
</evidence>
<dbReference type="Gene3D" id="3.40.30.10">
    <property type="entry name" value="Glutaredoxin"/>
    <property type="match status" value="1"/>
</dbReference>
<dbReference type="InterPro" id="IPR036249">
    <property type="entry name" value="Thioredoxin-like_sf"/>
</dbReference>
<reference evidence="2" key="1">
    <citation type="submission" date="2006-10" db="EMBL/GenBank/DDBJ databases">
        <authorList>
            <person name="Amadeo P."/>
            <person name="Zhao Q."/>
            <person name="Wortman J."/>
            <person name="Fraser-Liggett C."/>
            <person name="Carlton J."/>
        </authorList>
    </citation>
    <scope>NUCLEOTIDE SEQUENCE</scope>
    <source>
        <strain evidence="2">G3</strain>
    </source>
</reference>
<evidence type="ECO:0000313" key="2">
    <source>
        <dbReference type="EMBL" id="EAY03523.1"/>
    </source>
</evidence>
<dbReference type="SMR" id="A2EV00"/>
<sequence>MINPPIPQFTSIDDAIRQIQTGTKHVSIILLGTIWSPPCRYTFYALQEVMESLENNDEIQAFYVDQDASVQFCYTEGIPIGFPTIIVFALPNEEQMEEEDGKPYFLFFIPEGQVYDQNKSDQLKSRLIRQLNQKQLKHIIDESLEVYKGKKYAISSPI</sequence>
<dbReference type="EMBL" id="DS113502">
    <property type="protein sequence ID" value="EAY03523.1"/>
    <property type="molecule type" value="Genomic_DNA"/>
</dbReference>
<reference evidence="2" key="2">
    <citation type="journal article" date="2007" name="Science">
        <title>Draft genome sequence of the sexually transmitted pathogen Trichomonas vaginalis.</title>
        <authorList>
            <person name="Carlton J.M."/>
            <person name="Hirt R.P."/>
            <person name="Silva J.C."/>
            <person name="Delcher A.L."/>
            <person name="Schatz M."/>
            <person name="Zhao Q."/>
            <person name="Wortman J.R."/>
            <person name="Bidwell S.L."/>
            <person name="Alsmark U.C.M."/>
            <person name="Besteiro S."/>
            <person name="Sicheritz-Ponten T."/>
            <person name="Noel C.J."/>
            <person name="Dacks J.B."/>
            <person name="Foster P.G."/>
            <person name="Simillion C."/>
            <person name="Van de Peer Y."/>
            <person name="Miranda-Saavedra D."/>
            <person name="Barton G.J."/>
            <person name="Westrop G.D."/>
            <person name="Mueller S."/>
            <person name="Dessi D."/>
            <person name="Fiori P.L."/>
            <person name="Ren Q."/>
            <person name="Paulsen I."/>
            <person name="Zhang H."/>
            <person name="Bastida-Corcuera F.D."/>
            <person name="Simoes-Barbosa A."/>
            <person name="Brown M.T."/>
            <person name="Hayes R.D."/>
            <person name="Mukherjee M."/>
            <person name="Okumura C.Y."/>
            <person name="Schneider R."/>
            <person name="Smith A.J."/>
            <person name="Vanacova S."/>
            <person name="Villalvazo M."/>
            <person name="Haas B.J."/>
            <person name="Pertea M."/>
            <person name="Feldblyum T.V."/>
            <person name="Utterback T.R."/>
            <person name="Shu C.L."/>
            <person name="Osoegawa K."/>
            <person name="de Jong P.J."/>
            <person name="Hrdy I."/>
            <person name="Horvathova L."/>
            <person name="Zubacova Z."/>
            <person name="Dolezal P."/>
            <person name="Malik S.B."/>
            <person name="Logsdon J.M. Jr."/>
            <person name="Henze K."/>
            <person name="Gupta A."/>
            <person name="Wang C.C."/>
            <person name="Dunne R.L."/>
            <person name="Upcroft J.A."/>
            <person name="Upcroft P."/>
            <person name="White O."/>
            <person name="Salzberg S.L."/>
            <person name="Tang P."/>
            <person name="Chiu C.-H."/>
            <person name="Lee Y.-S."/>
            <person name="Embley T.M."/>
            <person name="Coombs G.H."/>
            <person name="Mottram J.C."/>
            <person name="Tachezy J."/>
            <person name="Fraser-Liggett C.M."/>
            <person name="Johnson P.J."/>
        </authorList>
    </citation>
    <scope>NUCLEOTIDE SEQUENCE [LARGE SCALE GENOMIC DNA]</scope>
    <source>
        <strain evidence="2">G3</strain>
    </source>
</reference>
<dbReference type="RefSeq" id="XP_001315746.1">
    <property type="nucleotide sequence ID" value="XM_001315711.1"/>
</dbReference>
<dbReference type="VEuPathDB" id="TrichDB:TVAG_368950"/>
<protein>
    <recommendedName>
        <fullName evidence="1">Thioredoxin domain-containing protein</fullName>
    </recommendedName>
</protein>
<dbReference type="Proteomes" id="UP000001542">
    <property type="component" value="Unassembled WGS sequence"/>
</dbReference>
<dbReference type="VEuPathDB" id="TrichDB:TVAGG3_0441610"/>
<dbReference type="SUPFAM" id="SSF52833">
    <property type="entry name" value="Thioredoxin-like"/>
    <property type="match status" value="1"/>
</dbReference>
<dbReference type="InterPro" id="IPR013766">
    <property type="entry name" value="Thioredoxin_domain"/>
</dbReference>
<dbReference type="KEGG" id="tva:4761368"/>
<gene>
    <name evidence="2" type="ORF">TVAG_368950</name>
</gene>
<evidence type="ECO:0000259" key="1">
    <source>
        <dbReference type="PROSITE" id="PS51352"/>
    </source>
</evidence>
<feature type="domain" description="Thioredoxin" evidence="1">
    <location>
        <begin position="1"/>
        <end position="133"/>
    </location>
</feature>
<dbReference type="PROSITE" id="PS51352">
    <property type="entry name" value="THIOREDOXIN_2"/>
    <property type="match status" value="1"/>
</dbReference>
<organism evidence="2 3">
    <name type="scientific">Trichomonas vaginalis (strain ATCC PRA-98 / G3)</name>
    <dbReference type="NCBI Taxonomy" id="412133"/>
    <lineage>
        <taxon>Eukaryota</taxon>
        <taxon>Metamonada</taxon>
        <taxon>Parabasalia</taxon>
        <taxon>Trichomonadida</taxon>
        <taxon>Trichomonadidae</taxon>
        <taxon>Trichomonas</taxon>
    </lineage>
</organism>
<keyword evidence="3" id="KW-1185">Reference proteome</keyword>